<evidence type="ECO:0000256" key="1">
    <source>
        <dbReference type="SAM" id="SignalP"/>
    </source>
</evidence>
<name>A0ABS1BY49_9BACT</name>
<keyword evidence="4" id="KW-1185">Reference proteome</keyword>
<feature type="domain" description="TonB C-terminal" evidence="2">
    <location>
        <begin position="130"/>
        <end position="219"/>
    </location>
</feature>
<accession>A0ABS1BY49</accession>
<dbReference type="Pfam" id="PF03544">
    <property type="entry name" value="TonB_C"/>
    <property type="match status" value="1"/>
</dbReference>
<dbReference type="SUPFAM" id="SSF74653">
    <property type="entry name" value="TolA/TonB C-terminal domain"/>
    <property type="match status" value="1"/>
</dbReference>
<organism evidence="3 4">
    <name type="scientific">Adhaeribacter terrigena</name>
    <dbReference type="NCBI Taxonomy" id="2793070"/>
    <lineage>
        <taxon>Bacteria</taxon>
        <taxon>Pseudomonadati</taxon>
        <taxon>Bacteroidota</taxon>
        <taxon>Cytophagia</taxon>
        <taxon>Cytophagales</taxon>
        <taxon>Hymenobacteraceae</taxon>
        <taxon>Adhaeribacter</taxon>
    </lineage>
</organism>
<keyword evidence="1" id="KW-0732">Signal</keyword>
<dbReference type="Gene3D" id="2.20.110.10">
    <property type="entry name" value="Histone H3 K4-specific methyltransferase SET7/9 N-terminal domain"/>
    <property type="match status" value="1"/>
</dbReference>
<dbReference type="PROSITE" id="PS52015">
    <property type="entry name" value="TONB_CTD"/>
    <property type="match status" value="1"/>
</dbReference>
<reference evidence="3 4" key="1">
    <citation type="submission" date="2020-12" db="EMBL/GenBank/DDBJ databases">
        <title>Bacterial novel species Adhaeribacter sp. BT258 isolated from soil.</title>
        <authorList>
            <person name="Jung H.-Y."/>
        </authorList>
    </citation>
    <scope>NUCLEOTIDE SEQUENCE [LARGE SCALE GENOMIC DNA]</scope>
    <source>
        <strain evidence="3 4">BT258</strain>
    </source>
</reference>
<dbReference type="Proteomes" id="UP000644147">
    <property type="component" value="Unassembled WGS sequence"/>
</dbReference>
<proteinExistence type="predicted"/>
<sequence length="219" mass="25381">MKQSLFVWFILLSCNFVALPQATKHVIVKFKGSKEVFESYSVLKSNKNIKHGEYVAYFKPTDFNHSHPENLDFFIRIRGNFLNGKKNGEWVEYSEPSIIKSKGNYQKDKKIGVWKTRRENGQVIERYDYTNKKYLNPEIRADINYPETAAKKNIEGKVKIGYKIQPDCLITDILIIKSLSPECDKAAIDAITRLGEYSKKYGYPCEPGAQERTFNFSIQ</sequence>
<feature type="chain" id="PRO_5046737535" evidence="1">
    <location>
        <begin position="19"/>
        <end position="219"/>
    </location>
</feature>
<gene>
    <name evidence="3" type="ORF">I5M27_03770</name>
</gene>
<dbReference type="SUPFAM" id="SSF82185">
    <property type="entry name" value="Histone H3 K4-specific methyltransferase SET7/9 N-terminal domain"/>
    <property type="match status" value="1"/>
</dbReference>
<evidence type="ECO:0000313" key="3">
    <source>
        <dbReference type="EMBL" id="MBK0402087.1"/>
    </source>
</evidence>
<dbReference type="RefSeq" id="WP_200504678.1">
    <property type="nucleotide sequence ID" value="NZ_JAEHFX010000001.1"/>
</dbReference>
<dbReference type="EMBL" id="JAEHFX010000001">
    <property type="protein sequence ID" value="MBK0402087.1"/>
    <property type="molecule type" value="Genomic_DNA"/>
</dbReference>
<evidence type="ECO:0000313" key="4">
    <source>
        <dbReference type="Proteomes" id="UP000644147"/>
    </source>
</evidence>
<evidence type="ECO:0000259" key="2">
    <source>
        <dbReference type="PROSITE" id="PS52015"/>
    </source>
</evidence>
<protein>
    <submittedName>
        <fullName evidence="3">Energy transducer TonB</fullName>
    </submittedName>
</protein>
<comment type="caution">
    <text evidence="3">The sequence shown here is derived from an EMBL/GenBank/DDBJ whole genome shotgun (WGS) entry which is preliminary data.</text>
</comment>
<dbReference type="InterPro" id="IPR037682">
    <property type="entry name" value="TonB_C"/>
</dbReference>
<feature type="signal peptide" evidence="1">
    <location>
        <begin position="1"/>
        <end position="18"/>
    </location>
</feature>